<dbReference type="Pfam" id="PF24883">
    <property type="entry name" value="NPHP3_N"/>
    <property type="match status" value="1"/>
</dbReference>
<dbReference type="SMART" id="SM00320">
    <property type="entry name" value="WD40"/>
    <property type="match status" value="10"/>
</dbReference>
<name>A0A9P8UC14_9PEZI</name>
<keyword evidence="2" id="KW-0677">Repeat</keyword>
<dbReference type="GeneID" id="70129650"/>
<feature type="repeat" description="WD" evidence="3">
    <location>
        <begin position="1144"/>
        <end position="1185"/>
    </location>
</feature>
<proteinExistence type="predicted"/>
<dbReference type="InterPro" id="IPR036322">
    <property type="entry name" value="WD40_repeat_dom_sf"/>
</dbReference>
<keyword evidence="1 3" id="KW-0853">WD repeat</keyword>
<dbReference type="PANTHER" id="PTHR19879">
    <property type="entry name" value="TRANSCRIPTION INITIATION FACTOR TFIID"/>
    <property type="match status" value="1"/>
</dbReference>
<feature type="domain" description="Nephrocystin 3-like N-terminal" evidence="6">
    <location>
        <begin position="287"/>
        <end position="447"/>
    </location>
</feature>
<accession>A0A9P8UC14</accession>
<dbReference type="SUPFAM" id="SSF50978">
    <property type="entry name" value="WD40 repeat-like"/>
    <property type="match status" value="1"/>
</dbReference>
<evidence type="ECO:0000313" key="8">
    <source>
        <dbReference type="Proteomes" id="UP000758603"/>
    </source>
</evidence>
<dbReference type="InterPro" id="IPR010730">
    <property type="entry name" value="HET"/>
</dbReference>
<reference evidence="7" key="1">
    <citation type="journal article" date="2021" name="Nat. Commun.">
        <title>Genetic determinants of endophytism in the Arabidopsis root mycobiome.</title>
        <authorList>
            <person name="Mesny F."/>
            <person name="Miyauchi S."/>
            <person name="Thiergart T."/>
            <person name="Pickel B."/>
            <person name="Atanasova L."/>
            <person name="Karlsson M."/>
            <person name="Huettel B."/>
            <person name="Barry K.W."/>
            <person name="Haridas S."/>
            <person name="Chen C."/>
            <person name="Bauer D."/>
            <person name="Andreopoulos W."/>
            <person name="Pangilinan J."/>
            <person name="LaButti K."/>
            <person name="Riley R."/>
            <person name="Lipzen A."/>
            <person name="Clum A."/>
            <person name="Drula E."/>
            <person name="Henrissat B."/>
            <person name="Kohler A."/>
            <person name="Grigoriev I.V."/>
            <person name="Martin F.M."/>
            <person name="Hacquard S."/>
        </authorList>
    </citation>
    <scope>NUCLEOTIDE SEQUENCE</scope>
    <source>
        <strain evidence="7">MPI-SDFR-AT-0073</strain>
    </source>
</reference>
<dbReference type="Pfam" id="PF00400">
    <property type="entry name" value="WD40"/>
    <property type="match status" value="6"/>
</dbReference>
<comment type="caution">
    <text evidence="7">The sequence shown here is derived from an EMBL/GenBank/DDBJ whole genome shotgun (WGS) entry which is preliminary data.</text>
</comment>
<evidence type="ECO:0000259" key="4">
    <source>
        <dbReference type="Pfam" id="PF06985"/>
    </source>
</evidence>
<feature type="repeat" description="WD" evidence="3">
    <location>
        <begin position="850"/>
        <end position="891"/>
    </location>
</feature>
<dbReference type="CDD" id="cd00200">
    <property type="entry name" value="WD40"/>
    <property type="match status" value="1"/>
</dbReference>
<dbReference type="InterPro" id="IPR011047">
    <property type="entry name" value="Quinoprotein_ADH-like_sf"/>
</dbReference>
<dbReference type="InterPro" id="IPR001680">
    <property type="entry name" value="WD40_rpt"/>
</dbReference>
<evidence type="ECO:0000313" key="7">
    <source>
        <dbReference type="EMBL" id="KAH6646817.1"/>
    </source>
</evidence>
<dbReference type="SUPFAM" id="SSF50998">
    <property type="entry name" value="Quinoprotein alcohol dehydrogenase-like"/>
    <property type="match status" value="1"/>
</dbReference>
<dbReference type="Gene3D" id="2.130.10.10">
    <property type="entry name" value="YVTN repeat-like/Quinoprotein amine dehydrogenase"/>
    <property type="match status" value="5"/>
</dbReference>
<feature type="repeat" description="WD" evidence="3">
    <location>
        <begin position="1018"/>
        <end position="1059"/>
    </location>
</feature>
<dbReference type="Pfam" id="PF23414">
    <property type="entry name" value="Beta-prop_EML_2"/>
    <property type="match status" value="1"/>
</dbReference>
<dbReference type="InterPro" id="IPR027417">
    <property type="entry name" value="P-loop_NTPase"/>
</dbReference>
<dbReference type="InterPro" id="IPR056884">
    <property type="entry name" value="NPHP3-like_N"/>
</dbReference>
<dbReference type="EMBL" id="JAGPXC010000009">
    <property type="protein sequence ID" value="KAH6646817.1"/>
    <property type="molecule type" value="Genomic_DNA"/>
</dbReference>
<dbReference type="InterPro" id="IPR015943">
    <property type="entry name" value="WD40/YVTN_repeat-like_dom_sf"/>
</dbReference>
<feature type="domain" description="EML-like second beta-propeller" evidence="5">
    <location>
        <begin position="1111"/>
        <end position="1267"/>
    </location>
</feature>
<dbReference type="Pfam" id="PF06985">
    <property type="entry name" value="HET"/>
    <property type="match status" value="1"/>
</dbReference>
<evidence type="ECO:0000256" key="3">
    <source>
        <dbReference type="PROSITE-ProRule" id="PRU00221"/>
    </source>
</evidence>
<dbReference type="OrthoDB" id="538223at2759"/>
<feature type="repeat" description="WD" evidence="3">
    <location>
        <begin position="1060"/>
        <end position="1101"/>
    </location>
</feature>
<dbReference type="InterPro" id="IPR055442">
    <property type="entry name" value="Beta-prop_EML-like_2nd"/>
</dbReference>
<sequence>MRLLYIGPQAELTFTNDLIHGKDEIPPYAILSHTWEADHNNEITYKDIMKQRGSQKSGYRKIQFCADQTKADSLEHFWVDTCCIDKTNAAELAESINSMFRWYQHAAKCYVYLSDVSSGRNQIHEPLRSTWKQEFRSSRWFKRGWTLQELIAPAVVEFFSSERQRLGDKKTLSQTIHEATSIPKHALQGVPLSEFTAEERISWSKTRKTSKTEDRAYSLLGLLSISMPIIYGEGEEQAFERLRNEITRRSPLRMLTKLPVADGAAFDSHGNEHTQCLPDTRTDVLDEIAQWANDPHSKIVYWLNGMAGTGKSTISRTLAQRFLEDNKLGATFFFKRGEGDRGGTSKFFTTVVSQLIQHVPDTARHVQAAMEVDPAIISKAMREQFQKLIIDPVSKTTTSTNQYRMYVIIVDALDECEREKDVESLINLLSSTKLTKNLQLKFFLTSRPELPIRVGFQAVSGTYQNFVLHEVVESVIEHDINVYLRYELGKVRETFNRNPISGQPLPANWPSRTALETLVRMAIPLFIFAATICRFIADRRVGSPDEQLKEVLEYETKSQESQLDATYLPVLQSMLTGLNQRARRRVLDRFNTVVGPIITLVNPLSTPALAQLLGIPQDMVDGALETLHSVLNVPRTAHQPIRLLHLSFRDFLVDPARQGEPFWMNEEDVHRQLAGRCLYVLNNSLITDMCQVVALGTPASSISEMEINKHISPELQYACRFWAYHFQRSLPTALNIAGIRLFLSSHFLEWLEALSWIGRLSDSLIIIESLRSIISSEECEELANFLSDSVRFMQAMGPNIQATPLQAYSSALLFSPKGSVVRNCFRHNLSKYVALEPEMPLFWSQKQTTLEGHTGPVNSVAFSPDGQRVASASDDHTVILWSAETGEMQATVEGHTEWVTSVAFSPDGQRVASASGDHTVILWSAETGEMQATLEGHTGPVTSVAFSPDGQRVASASDDHTVILWSAETGEMQATLEGHTGPVNSVAFSPDGQRVASASDDHTVILWSAETGEMQATLEGHTGLVTSVAFSPDGQRVASASRDHTVILWSAETGEMQATVEGHTGPVTSVAFSPDGQRVASASDDHTVILWSAETGEMQATLEGHTEPVTSVAFSPDGQRVASASDDHTVILWSAETGEMQATLEGHTGPVTSVAFSPDGQRVASASRDHTVILWSAETGEMQATLEGHTESVTSVAFSPDGQRVASASRDHTVILWSAETGEMQATLEGHTEPVTSVAFSPDGQLVASASYDHTVILWSAETGEMQATLETGPVYDLRFDLRGTRLLTNRGSFIINAVYDISSETHGDSPFVNQVCISYGISKDSCWITFNGQNLLWLPAEYRPAMSAVFGNTLAIGCSSGHVFILRFAYQH</sequence>
<feature type="repeat" description="WD" evidence="3">
    <location>
        <begin position="934"/>
        <end position="975"/>
    </location>
</feature>
<feature type="repeat" description="WD" evidence="3">
    <location>
        <begin position="892"/>
        <end position="933"/>
    </location>
</feature>
<dbReference type="PROSITE" id="PS50294">
    <property type="entry name" value="WD_REPEATS_REGION"/>
    <property type="match status" value="10"/>
</dbReference>
<dbReference type="PANTHER" id="PTHR19879:SF9">
    <property type="entry name" value="TRANSCRIPTION INITIATION FACTOR TFIID SUBUNIT 5"/>
    <property type="match status" value="1"/>
</dbReference>
<dbReference type="Gene3D" id="3.40.50.300">
    <property type="entry name" value="P-loop containing nucleotide triphosphate hydrolases"/>
    <property type="match status" value="1"/>
</dbReference>
<evidence type="ECO:0000256" key="2">
    <source>
        <dbReference type="ARBA" id="ARBA00022737"/>
    </source>
</evidence>
<organism evidence="7 8">
    <name type="scientific">Truncatella angustata</name>
    <dbReference type="NCBI Taxonomy" id="152316"/>
    <lineage>
        <taxon>Eukaryota</taxon>
        <taxon>Fungi</taxon>
        <taxon>Dikarya</taxon>
        <taxon>Ascomycota</taxon>
        <taxon>Pezizomycotina</taxon>
        <taxon>Sordariomycetes</taxon>
        <taxon>Xylariomycetidae</taxon>
        <taxon>Amphisphaeriales</taxon>
        <taxon>Sporocadaceae</taxon>
        <taxon>Truncatella</taxon>
    </lineage>
</organism>
<dbReference type="SUPFAM" id="SSF52540">
    <property type="entry name" value="P-loop containing nucleoside triphosphate hydrolases"/>
    <property type="match status" value="1"/>
</dbReference>
<dbReference type="PROSITE" id="PS50082">
    <property type="entry name" value="WD_REPEATS_2"/>
    <property type="match status" value="10"/>
</dbReference>
<feature type="domain" description="Heterokaryon incompatibility" evidence="4">
    <location>
        <begin position="28"/>
        <end position="118"/>
    </location>
</feature>
<gene>
    <name evidence="7" type="ORF">BKA67DRAFT_540297</name>
</gene>
<dbReference type="Proteomes" id="UP000758603">
    <property type="component" value="Unassembled WGS sequence"/>
</dbReference>
<evidence type="ECO:0000256" key="1">
    <source>
        <dbReference type="ARBA" id="ARBA00022574"/>
    </source>
</evidence>
<feature type="repeat" description="WD" evidence="3">
    <location>
        <begin position="1228"/>
        <end position="1269"/>
    </location>
</feature>
<feature type="repeat" description="WD" evidence="3">
    <location>
        <begin position="1102"/>
        <end position="1143"/>
    </location>
</feature>
<feature type="repeat" description="WD" evidence="3">
    <location>
        <begin position="1186"/>
        <end position="1227"/>
    </location>
</feature>
<dbReference type="RefSeq" id="XP_045953331.1">
    <property type="nucleotide sequence ID" value="XM_046100758.1"/>
</dbReference>
<evidence type="ECO:0000259" key="5">
    <source>
        <dbReference type="Pfam" id="PF23414"/>
    </source>
</evidence>
<keyword evidence="8" id="KW-1185">Reference proteome</keyword>
<feature type="repeat" description="WD" evidence="3">
    <location>
        <begin position="976"/>
        <end position="1017"/>
    </location>
</feature>
<evidence type="ECO:0000259" key="6">
    <source>
        <dbReference type="Pfam" id="PF24883"/>
    </source>
</evidence>
<protein>
    <submittedName>
        <fullName evidence="7">Vegetative incompatibility protein HET-E-1</fullName>
    </submittedName>
</protein>